<sequence>MLERLLPYRHPLTRFPAIRTIGALIFREMSTSYGKSPGGFIWTVLEPVGGIALLTVIFSLAVRVPPMGSSFALFYASGLLPFLMFLDISRRIAQSLAFSKQLLFYPGVTFVDAIVARFVLACMIHALVCIIVLTGIVYYDNVELILDLPRIVSAFLMSAGLALGVGCTNCFLMRRFPLWANVWAIITRPLFLISCIFIPFDSMPEGFRNILWFNPLIHIVGTNRSGFYSTYRAEYVQPVYVAVIAAVLFGLGLALLTKWHRDLAQR</sequence>
<evidence type="ECO:0000256" key="9">
    <source>
        <dbReference type="ARBA" id="ARBA00023047"/>
    </source>
</evidence>
<feature type="transmembrane region" description="Helical" evidence="11">
    <location>
        <begin position="114"/>
        <end position="139"/>
    </location>
</feature>
<dbReference type="Pfam" id="PF01061">
    <property type="entry name" value="ABC2_membrane"/>
    <property type="match status" value="1"/>
</dbReference>
<dbReference type="InterPro" id="IPR013525">
    <property type="entry name" value="ABC2_TM"/>
</dbReference>
<evidence type="ECO:0000256" key="8">
    <source>
        <dbReference type="ARBA" id="ARBA00022989"/>
    </source>
</evidence>
<comment type="subcellular location">
    <subcellularLocation>
        <location evidence="11">Cell inner membrane</location>
        <topology evidence="11">Multi-pass membrane protein</topology>
    </subcellularLocation>
    <subcellularLocation>
        <location evidence="1">Cell membrane</location>
        <topology evidence="1">Multi-pass membrane protein</topology>
    </subcellularLocation>
</comment>
<evidence type="ECO:0000256" key="5">
    <source>
        <dbReference type="ARBA" id="ARBA00022597"/>
    </source>
</evidence>
<keyword evidence="7" id="KW-0972">Capsule biogenesis/degradation</keyword>
<evidence type="ECO:0000256" key="1">
    <source>
        <dbReference type="ARBA" id="ARBA00004651"/>
    </source>
</evidence>
<dbReference type="GO" id="GO:0015920">
    <property type="term" value="P:lipopolysaccharide transport"/>
    <property type="evidence" value="ECO:0007669"/>
    <property type="project" value="TreeGrafter"/>
</dbReference>
<dbReference type="AlphaFoldDB" id="A0A418ST32"/>
<dbReference type="GO" id="GO:0043190">
    <property type="term" value="C:ATP-binding cassette (ABC) transporter complex"/>
    <property type="evidence" value="ECO:0007669"/>
    <property type="project" value="InterPro"/>
</dbReference>
<organism evidence="13 14">
    <name type="scientific">Paracoccus onubensis</name>
    <dbReference type="NCBI Taxonomy" id="1675788"/>
    <lineage>
        <taxon>Bacteria</taxon>
        <taxon>Pseudomonadati</taxon>
        <taxon>Pseudomonadota</taxon>
        <taxon>Alphaproteobacteria</taxon>
        <taxon>Rhodobacterales</taxon>
        <taxon>Paracoccaceae</taxon>
        <taxon>Paracoccus</taxon>
    </lineage>
</organism>
<dbReference type="PANTHER" id="PTHR30413">
    <property type="entry name" value="INNER MEMBRANE TRANSPORT PERMEASE"/>
    <property type="match status" value="1"/>
</dbReference>
<evidence type="ECO:0000256" key="4">
    <source>
        <dbReference type="ARBA" id="ARBA00022475"/>
    </source>
</evidence>
<dbReference type="PANTHER" id="PTHR30413:SF10">
    <property type="entry name" value="CAPSULE POLYSACCHARIDE EXPORT INNER-MEMBRANE PROTEIN CTRC"/>
    <property type="match status" value="1"/>
</dbReference>
<reference evidence="14" key="1">
    <citation type="submission" date="2018-09" db="EMBL/GenBank/DDBJ databases">
        <title>Acidovorax cavernicola nov. sp. isolated from Gruta de las Maravillas (Aracena, Spain).</title>
        <authorList>
            <person name="Jurado V."/>
            <person name="Gutierrez-Patricio S."/>
            <person name="Gonzalez-Pimentel J.L."/>
            <person name="Miller A.Z."/>
            <person name="Laiz L."/>
            <person name="Saiz-Jimenez C."/>
        </authorList>
    </citation>
    <scope>NUCLEOTIDE SEQUENCE [LARGE SCALE GENOMIC DNA]</scope>
    <source>
        <strain evidence="14">1011MAR3C25</strain>
    </source>
</reference>
<proteinExistence type="inferred from homology"/>
<keyword evidence="6 11" id="KW-0812">Transmembrane</keyword>
<keyword evidence="10 11" id="KW-0472">Membrane</keyword>
<keyword evidence="9" id="KW-0625">Polysaccharide transport</keyword>
<feature type="domain" description="ABC transmembrane type-2" evidence="12">
    <location>
        <begin position="38"/>
        <end position="259"/>
    </location>
</feature>
<feature type="transmembrane region" description="Helical" evidence="11">
    <location>
        <begin position="179"/>
        <end position="200"/>
    </location>
</feature>
<evidence type="ECO:0000256" key="3">
    <source>
        <dbReference type="ARBA" id="ARBA00022448"/>
    </source>
</evidence>
<evidence type="ECO:0000256" key="10">
    <source>
        <dbReference type="ARBA" id="ARBA00023136"/>
    </source>
</evidence>
<gene>
    <name evidence="13" type="ORF">D3P04_14020</name>
</gene>
<dbReference type="PROSITE" id="PS51012">
    <property type="entry name" value="ABC_TM2"/>
    <property type="match status" value="1"/>
</dbReference>
<evidence type="ECO:0000256" key="7">
    <source>
        <dbReference type="ARBA" id="ARBA00022903"/>
    </source>
</evidence>
<dbReference type="Proteomes" id="UP000284202">
    <property type="component" value="Unassembled WGS sequence"/>
</dbReference>
<name>A0A418ST32_9RHOB</name>
<keyword evidence="14" id="KW-1185">Reference proteome</keyword>
<comment type="similarity">
    <text evidence="2 11">Belongs to the ABC-2 integral membrane protein family.</text>
</comment>
<keyword evidence="8 11" id="KW-1133">Transmembrane helix</keyword>
<feature type="transmembrane region" description="Helical" evidence="11">
    <location>
        <begin position="151"/>
        <end position="172"/>
    </location>
</feature>
<dbReference type="GO" id="GO:0140359">
    <property type="term" value="F:ABC-type transporter activity"/>
    <property type="evidence" value="ECO:0007669"/>
    <property type="project" value="InterPro"/>
</dbReference>
<dbReference type="RefSeq" id="WP_119749936.1">
    <property type="nucleotide sequence ID" value="NZ_QZCG01000009.1"/>
</dbReference>
<comment type="caution">
    <text evidence="13">The sequence shown here is derived from an EMBL/GenBank/DDBJ whole genome shotgun (WGS) entry which is preliminary data.</text>
</comment>
<keyword evidence="3 11" id="KW-0813">Transport</keyword>
<evidence type="ECO:0000313" key="13">
    <source>
        <dbReference type="EMBL" id="RJE84120.1"/>
    </source>
</evidence>
<evidence type="ECO:0000256" key="2">
    <source>
        <dbReference type="ARBA" id="ARBA00007783"/>
    </source>
</evidence>
<evidence type="ECO:0000259" key="12">
    <source>
        <dbReference type="PROSITE" id="PS51012"/>
    </source>
</evidence>
<evidence type="ECO:0000256" key="6">
    <source>
        <dbReference type="ARBA" id="ARBA00022692"/>
    </source>
</evidence>
<dbReference type="InterPro" id="IPR000412">
    <property type="entry name" value="ABC_2_transport"/>
</dbReference>
<feature type="transmembrane region" description="Helical" evidence="11">
    <location>
        <begin position="235"/>
        <end position="256"/>
    </location>
</feature>
<protein>
    <recommendedName>
        <fullName evidence="11">Transport permease protein</fullName>
    </recommendedName>
</protein>
<keyword evidence="4 11" id="KW-1003">Cell membrane</keyword>
<feature type="transmembrane region" description="Helical" evidence="11">
    <location>
        <begin position="73"/>
        <end position="93"/>
    </location>
</feature>
<dbReference type="PRINTS" id="PR00164">
    <property type="entry name" value="ABC2TRNSPORT"/>
</dbReference>
<accession>A0A418ST32</accession>
<dbReference type="OrthoDB" id="8479094at2"/>
<dbReference type="EMBL" id="QZCG01000009">
    <property type="protein sequence ID" value="RJE84120.1"/>
    <property type="molecule type" value="Genomic_DNA"/>
</dbReference>
<keyword evidence="5" id="KW-0762">Sugar transport</keyword>
<evidence type="ECO:0000256" key="11">
    <source>
        <dbReference type="RuleBase" id="RU361157"/>
    </source>
</evidence>
<dbReference type="InterPro" id="IPR047817">
    <property type="entry name" value="ABC2_TM_bact-type"/>
</dbReference>
<dbReference type="GO" id="GO:0015774">
    <property type="term" value="P:polysaccharide transport"/>
    <property type="evidence" value="ECO:0007669"/>
    <property type="project" value="UniProtKB-KW"/>
</dbReference>
<evidence type="ECO:0000313" key="14">
    <source>
        <dbReference type="Proteomes" id="UP000284202"/>
    </source>
</evidence>
<feature type="transmembrane region" description="Helical" evidence="11">
    <location>
        <begin position="39"/>
        <end position="61"/>
    </location>
</feature>